<dbReference type="CDD" id="cd03390">
    <property type="entry name" value="PAP2_containing_1_like"/>
    <property type="match status" value="1"/>
</dbReference>
<gene>
    <name evidence="9" type="ORF">D9611_004341</name>
</gene>
<dbReference type="GO" id="GO:0046839">
    <property type="term" value="P:phospholipid dephosphorylation"/>
    <property type="evidence" value="ECO:0007669"/>
    <property type="project" value="TreeGrafter"/>
</dbReference>
<evidence type="ECO:0000313" key="10">
    <source>
        <dbReference type="Proteomes" id="UP000541558"/>
    </source>
</evidence>
<dbReference type="PANTHER" id="PTHR10165:SF35">
    <property type="entry name" value="RE23632P"/>
    <property type="match status" value="1"/>
</dbReference>
<feature type="transmembrane region" description="Helical" evidence="7">
    <location>
        <begin position="137"/>
        <end position="154"/>
    </location>
</feature>
<evidence type="ECO:0000256" key="7">
    <source>
        <dbReference type="SAM" id="Phobius"/>
    </source>
</evidence>
<evidence type="ECO:0000256" key="3">
    <source>
        <dbReference type="ARBA" id="ARBA00022692"/>
    </source>
</evidence>
<dbReference type="InterPro" id="IPR043216">
    <property type="entry name" value="PAP-like"/>
</dbReference>
<comment type="subcellular location">
    <subcellularLocation>
        <location evidence="1">Membrane</location>
        <topology evidence="1">Multi-pass membrane protein</topology>
    </subcellularLocation>
</comment>
<organism evidence="9 10">
    <name type="scientific">Ephemerocybe angulata</name>
    <dbReference type="NCBI Taxonomy" id="980116"/>
    <lineage>
        <taxon>Eukaryota</taxon>
        <taxon>Fungi</taxon>
        <taxon>Dikarya</taxon>
        <taxon>Basidiomycota</taxon>
        <taxon>Agaricomycotina</taxon>
        <taxon>Agaricomycetes</taxon>
        <taxon>Agaricomycetidae</taxon>
        <taxon>Agaricales</taxon>
        <taxon>Agaricineae</taxon>
        <taxon>Psathyrellaceae</taxon>
        <taxon>Ephemerocybe</taxon>
    </lineage>
</organism>
<dbReference type="SMART" id="SM00014">
    <property type="entry name" value="acidPPc"/>
    <property type="match status" value="1"/>
</dbReference>
<evidence type="ECO:0000256" key="4">
    <source>
        <dbReference type="ARBA" id="ARBA00022989"/>
    </source>
</evidence>
<protein>
    <recommendedName>
        <fullName evidence="8">Phosphatidic acid phosphatase type 2/haloperoxidase domain-containing protein</fullName>
    </recommendedName>
</protein>
<evidence type="ECO:0000256" key="6">
    <source>
        <dbReference type="SAM" id="MobiDB-lite"/>
    </source>
</evidence>
<dbReference type="EMBL" id="JAACJK010000164">
    <property type="protein sequence ID" value="KAF5324702.1"/>
    <property type="molecule type" value="Genomic_DNA"/>
</dbReference>
<dbReference type="AlphaFoldDB" id="A0A8H5F5V6"/>
<dbReference type="InterPro" id="IPR036938">
    <property type="entry name" value="PAP2/HPO_sf"/>
</dbReference>
<evidence type="ECO:0000313" key="9">
    <source>
        <dbReference type="EMBL" id="KAF5324702.1"/>
    </source>
</evidence>
<proteinExistence type="inferred from homology"/>
<sequence length="463" mass="50936">MSYRRIGSPQFGHPASSSPTNAKPNTPMAKFADFFKPAYPSKGISITPARRRKLLWSYAPDWILTLVLAALFFSLDKVDGYRRVFSLEDTSLRHPYTLHERVPDTWLYIICGVVPLVSLPLINFFTVRSWWDFHNSWLGLVLGLALTGSITQFVKITVGRPRPDIVARCIPPAGAVDPPFELTDWTICTQVDVTILRDGFRSFPSGHSSMSFAGLGFLSFYLAGKMHLFDKRGHAGKAWLALTPFCAAALVAISRSMDYRHHWHDILVGSVLGVVLSFFAYRQYYPSLSSELSHRPYSPRIKDAEDEAALAAGEGVLPLHHATTASTASGSGYKAPAGGVQRYNTTPSPPPNQGYAPAGYPQQATNVPPNPFVHPNTGYSPQPHSHSSRPSQEEGYTEAEYELDGTVPRPGQGSLSNTWRKGAGGVEGSVPRSQDDDEDQEAYGGYNRDTRYQQQGRQGSGLT</sequence>
<dbReference type="GO" id="GO:0008195">
    <property type="term" value="F:phosphatidate phosphatase activity"/>
    <property type="evidence" value="ECO:0007669"/>
    <property type="project" value="TreeGrafter"/>
</dbReference>
<dbReference type="FunFam" id="1.20.144.10:FF:000017">
    <property type="entry name" value="Diacylglycerol pyrophosphate phosphatase 1"/>
    <property type="match status" value="1"/>
</dbReference>
<dbReference type="InterPro" id="IPR000326">
    <property type="entry name" value="PAP2/HPO"/>
</dbReference>
<comment type="caution">
    <text evidence="9">The sequence shown here is derived from an EMBL/GenBank/DDBJ whole genome shotgun (WGS) entry which is preliminary data.</text>
</comment>
<feature type="region of interest" description="Disordered" evidence="6">
    <location>
        <begin position="1"/>
        <end position="23"/>
    </location>
</feature>
<dbReference type="GO" id="GO:0016020">
    <property type="term" value="C:membrane"/>
    <property type="evidence" value="ECO:0007669"/>
    <property type="project" value="UniProtKB-SubCell"/>
</dbReference>
<feature type="transmembrane region" description="Helical" evidence="7">
    <location>
        <begin position="236"/>
        <end position="254"/>
    </location>
</feature>
<reference evidence="9 10" key="1">
    <citation type="journal article" date="2020" name="ISME J.">
        <title>Uncovering the hidden diversity of litter-decomposition mechanisms in mushroom-forming fungi.</title>
        <authorList>
            <person name="Floudas D."/>
            <person name="Bentzer J."/>
            <person name="Ahren D."/>
            <person name="Johansson T."/>
            <person name="Persson P."/>
            <person name="Tunlid A."/>
        </authorList>
    </citation>
    <scope>NUCLEOTIDE SEQUENCE [LARGE SCALE GENOMIC DNA]</scope>
    <source>
        <strain evidence="9 10">CBS 175.51</strain>
    </source>
</reference>
<feature type="transmembrane region" description="Helical" evidence="7">
    <location>
        <begin position="55"/>
        <end position="75"/>
    </location>
</feature>
<keyword evidence="3 7" id="KW-0812">Transmembrane</keyword>
<dbReference type="GO" id="GO:0006644">
    <property type="term" value="P:phospholipid metabolic process"/>
    <property type="evidence" value="ECO:0007669"/>
    <property type="project" value="InterPro"/>
</dbReference>
<keyword evidence="4 7" id="KW-1133">Transmembrane helix</keyword>
<evidence type="ECO:0000259" key="8">
    <source>
        <dbReference type="SMART" id="SM00014"/>
    </source>
</evidence>
<dbReference type="Gene3D" id="1.20.144.10">
    <property type="entry name" value="Phosphatidic acid phosphatase type 2/haloperoxidase"/>
    <property type="match status" value="1"/>
</dbReference>
<evidence type="ECO:0000256" key="1">
    <source>
        <dbReference type="ARBA" id="ARBA00004141"/>
    </source>
</evidence>
<dbReference type="Proteomes" id="UP000541558">
    <property type="component" value="Unassembled WGS sequence"/>
</dbReference>
<evidence type="ECO:0000256" key="2">
    <source>
        <dbReference type="ARBA" id="ARBA00008816"/>
    </source>
</evidence>
<keyword evidence="5 7" id="KW-0472">Membrane</keyword>
<feature type="transmembrane region" description="Helical" evidence="7">
    <location>
        <begin position="105"/>
        <end position="125"/>
    </location>
</feature>
<feature type="region of interest" description="Disordered" evidence="6">
    <location>
        <begin position="326"/>
        <end position="463"/>
    </location>
</feature>
<dbReference type="SUPFAM" id="SSF48317">
    <property type="entry name" value="Acid phosphatase/Vanadium-dependent haloperoxidase"/>
    <property type="match status" value="1"/>
</dbReference>
<feature type="domain" description="Phosphatidic acid phosphatase type 2/haloperoxidase" evidence="8">
    <location>
        <begin position="137"/>
        <end position="281"/>
    </location>
</feature>
<evidence type="ECO:0000256" key="5">
    <source>
        <dbReference type="ARBA" id="ARBA00023136"/>
    </source>
</evidence>
<feature type="transmembrane region" description="Helical" evidence="7">
    <location>
        <begin position="266"/>
        <end position="285"/>
    </location>
</feature>
<dbReference type="PANTHER" id="PTHR10165">
    <property type="entry name" value="LIPID PHOSPHATE PHOSPHATASE"/>
    <property type="match status" value="1"/>
</dbReference>
<accession>A0A8H5F5V6</accession>
<dbReference type="OrthoDB" id="8907274at2759"/>
<name>A0A8H5F5V6_9AGAR</name>
<keyword evidence="10" id="KW-1185">Reference proteome</keyword>
<feature type="compositionally biased region" description="Low complexity" evidence="6">
    <location>
        <begin position="380"/>
        <end position="390"/>
    </location>
</feature>
<dbReference type="Pfam" id="PF01569">
    <property type="entry name" value="PAP2"/>
    <property type="match status" value="1"/>
</dbReference>
<comment type="similarity">
    <text evidence="2">Belongs to the PA-phosphatase related phosphoesterase family.</text>
</comment>